<organism evidence="2 3">
    <name type="scientific">Pseudobacteriovorax antillogorgiicola</name>
    <dbReference type="NCBI Taxonomy" id="1513793"/>
    <lineage>
        <taxon>Bacteria</taxon>
        <taxon>Pseudomonadati</taxon>
        <taxon>Bdellovibrionota</taxon>
        <taxon>Oligoflexia</taxon>
        <taxon>Oligoflexales</taxon>
        <taxon>Pseudobacteriovoracaceae</taxon>
        <taxon>Pseudobacteriovorax</taxon>
    </lineage>
</organism>
<evidence type="ECO:0000259" key="1">
    <source>
        <dbReference type="Pfam" id="PF13785"/>
    </source>
</evidence>
<proteinExistence type="predicted"/>
<keyword evidence="3" id="KW-1185">Reference proteome</keyword>
<dbReference type="RefSeq" id="WP_159455761.1">
    <property type="nucleotide sequence ID" value="NZ_FWZT01000049.1"/>
</dbReference>
<name>A0A1Y6CXN9_9BACT</name>
<dbReference type="InterPro" id="IPR025235">
    <property type="entry name" value="DUF4178"/>
</dbReference>
<protein>
    <recommendedName>
        <fullName evidence="1">DUF4178 domain-containing protein</fullName>
    </recommendedName>
</protein>
<evidence type="ECO:0000313" key="2">
    <source>
        <dbReference type="EMBL" id="SMF83743.1"/>
    </source>
</evidence>
<feature type="domain" description="DUF4178" evidence="1">
    <location>
        <begin position="27"/>
        <end position="171"/>
    </location>
</feature>
<evidence type="ECO:0000313" key="3">
    <source>
        <dbReference type="Proteomes" id="UP000192907"/>
    </source>
</evidence>
<dbReference type="Pfam" id="PF13785">
    <property type="entry name" value="DUF4178"/>
    <property type="match status" value="1"/>
</dbReference>
<dbReference type="STRING" id="1513793.SAMN06296036_1494"/>
<dbReference type="Proteomes" id="UP000192907">
    <property type="component" value="Unassembled WGS sequence"/>
</dbReference>
<gene>
    <name evidence="2" type="ORF">SAMN06296036_1494</name>
</gene>
<dbReference type="EMBL" id="FWZT01000049">
    <property type="protein sequence ID" value="SMF83743.1"/>
    <property type="molecule type" value="Genomic_DNA"/>
</dbReference>
<sequence length="182" mass="21552">MNFLGIFKKKKEKPDGKSFDLGLQGLKAGGFVDYQLQSYQVEKKSLYEEDGERSFEWHLVSQTDSKHRFLSYEKDDGVEYWHLTEKLALKHLPQGLLDACGRDDAPQEIEVEGERYFLQYSGACYFYETEDSIDRDEMIYWHYEDGDEEKLIQIEQWGEQEFEAYHGKYVEDTDFYNIIQGS</sequence>
<accession>A0A1Y6CXN9</accession>
<reference evidence="3" key="1">
    <citation type="submission" date="2017-04" db="EMBL/GenBank/DDBJ databases">
        <authorList>
            <person name="Varghese N."/>
            <person name="Submissions S."/>
        </authorList>
    </citation>
    <scope>NUCLEOTIDE SEQUENCE [LARGE SCALE GENOMIC DNA]</scope>
    <source>
        <strain evidence="3">RKEM611</strain>
    </source>
</reference>
<dbReference type="AlphaFoldDB" id="A0A1Y6CXN9"/>